<feature type="region of interest" description="Disordered" evidence="1">
    <location>
        <begin position="382"/>
        <end position="446"/>
    </location>
</feature>
<evidence type="ECO:0000256" key="1">
    <source>
        <dbReference type="SAM" id="MobiDB-lite"/>
    </source>
</evidence>
<feature type="compositionally biased region" description="Basic residues" evidence="1">
    <location>
        <begin position="408"/>
        <end position="419"/>
    </location>
</feature>
<gene>
    <name evidence="2" type="ORF">SCF082_LOCUS3872</name>
    <name evidence="3" type="ORF">SCF082_LOCUS4074</name>
</gene>
<organism evidence="2 4">
    <name type="scientific">Durusdinium trenchii</name>
    <dbReference type="NCBI Taxonomy" id="1381693"/>
    <lineage>
        <taxon>Eukaryota</taxon>
        <taxon>Sar</taxon>
        <taxon>Alveolata</taxon>
        <taxon>Dinophyceae</taxon>
        <taxon>Suessiales</taxon>
        <taxon>Symbiodiniaceae</taxon>
        <taxon>Durusdinium</taxon>
    </lineage>
</organism>
<reference evidence="2 4" key="1">
    <citation type="submission" date="2024-02" db="EMBL/GenBank/DDBJ databases">
        <authorList>
            <person name="Chen Y."/>
            <person name="Shah S."/>
            <person name="Dougan E. K."/>
            <person name="Thang M."/>
            <person name="Chan C."/>
        </authorList>
    </citation>
    <scope>NUCLEOTIDE SEQUENCE [LARGE SCALE GENOMIC DNA]</scope>
</reference>
<dbReference type="Gene3D" id="3.90.228.10">
    <property type="match status" value="1"/>
</dbReference>
<comment type="caution">
    <text evidence="2">The sequence shown here is derived from an EMBL/GenBank/DDBJ whole genome shotgun (WGS) entry which is preliminary data.</text>
</comment>
<evidence type="ECO:0000313" key="2">
    <source>
        <dbReference type="EMBL" id="CAK8994298.1"/>
    </source>
</evidence>
<evidence type="ECO:0000313" key="3">
    <source>
        <dbReference type="EMBL" id="CAK8994789.1"/>
    </source>
</evidence>
<accession>A0ABP0HWS3</accession>
<evidence type="ECO:0008006" key="5">
    <source>
        <dbReference type="Google" id="ProtNLM"/>
    </source>
</evidence>
<dbReference type="Proteomes" id="UP001642464">
    <property type="component" value="Unassembled WGS sequence"/>
</dbReference>
<protein>
    <recommendedName>
        <fullName evidence="5">PARP catalytic domain-containing protein</fullName>
    </recommendedName>
</protein>
<sequence>MACFDEHLELPEQRDAPVPRGWSMKLGHRKRHSARATVSEVVLCGRSTVKRSVNSGRRWENPGFWEKKVQSCRQWRSVVDDMMDAVSELETDDIWLAWEVSEDEGLWNDMEEVEEDFDDCSSADLSTTASTCELPVKYPTRWEKALEHAQVVAKGYRDGPAETATSRKSENEKMKDPEVQRVAQTLQAQRVKLCCPELQHRLHDTFEEFRMSFLEKFGETLSRGLQSCYVGDVELRAAPVNKSLQSRFLSCKDKQPDTLSPVLHGTDERNLPSIYQKGLLVPAGDNNVKVLHGSSHGRGIYTSKTNNTALSFGFSKGLARPLLICAVLDDAVALPSPVRCGNHYITAESAQVRHVGDAIVVFDESKLLPLFVASYPTQSLPKQVTTSTATSATSATIVRDPPDVPPDKKKHSVGPRTRLKPTQGLKSRVQEAVDYLQRRGARKRRP</sequence>
<evidence type="ECO:0000313" key="4">
    <source>
        <dbReference type="Proteomes" id="UP001642464"/>
    </source>
</evidence>
<name>A0ABP0HWS3_9DINO</name>
<keyword evidence="4" id="KW-1185">Reference proteome</keyword>
<dbReference type="SUPFAM" id="SSF56399">
    <property type="entry name" value="ADP-ribosylation"/>
    <property type="match status" value="1"/>
</dbReference>
<proteinExistence type="predicted"/>
<feature type="region of interest" description="Disordered" evidence="1">
    <location>
        <begin position="156"/>
        <end position="177"/>
    </location>
</feature>
<dbReference type="EMBL" id="CAXAMM010002113">
    <property type="protein sequence ID" value="CAK8994789.1"/>
    <property type="molecule type" value="Genomic_DNA"/>
</dbReference>
<feature type="compositionally biased region" description="Low complexity" evidence="1">
    <location>
        <begin position="385"/>
        <end position="396"/>
    </location>
</feature>
<dbReference type="EMBL" id="CAXAMM010002002">
    <property type="protein sequence ID" value="CAK8994298.1"/>
    <property type="molecule type" value="Genomic_DNA"/>
</dbReference>